<evidence type="ECO:0000313" key="3">
    <source>
        <dbReference type="Proteomes" id="UP000473525"/>
    </source>
</evidence>
<dbReference type="RefSeq" id="WP_157346404.1">
    <property type="nucleotide sequence ID" value="NZ_WSEK01000005.1"/>
</dbReference>
<evidence type="ECO:0008006" key="4">
    <source>
        <dbReference type="Google" id="ProtNLM"/>
    </source>
</evidence>
<dbReference type="SUPFAM" id="SSF63825">
    <property type="entry name" value="YWTD domain"/>
    <property type="match status" value="1"/>
</dbReference>
<dbReference type="EMBL" id="WSEK01000005">
    <property type="protein sequence ID" value="MVQ51503.1"/>
    <property type="molecule type" value="Genomic_DNA"/>
</dbReference>
<reference evidence="2 3" key="1">
    <citation type="submission" date="2019-12" db="EMBL/GenBank/DDBJ databases">
        <authorList>
            <person name="Huq M.A."/>
        </authorList>
    </citation>
    <scope>NUCLEOTIDE SEQUENCE [LARGE SCALE GENOMIC DNA]</scope>
    <source>
        <strain evidence="2 3">MAH-18</strain>
    </source>
</reference>
<dbReference type="InterPro" id="IPR051200">
    <property type="entry name" value="Host-pathogen_enzymatic-act"/>
</dbReference>
<name>A0A6L6XXS8_9ACTN</name>
<protein>
    <recommendedName>
        <fullName evidence="4">YncE family protein</fullName>
    </recommendedName>
</protein>
<dbReference type="AlphaFoldDB" id="A0A6L6XXS8"/>
<dbReference type="Proteomes" id="UP000473525">
    <property type="component" value="Unassembled WGS sequence"/>
</dbReference>
<organism evidence="2 3">
    <name type="scientific">Nocardioides agri</name>
    <dbReference type="NCBI Taxonomy" id="2682843"/>
    <lineage>
        <taxon>Bacteria</taxon>
        <taxon>Bacillati</taxon>
        <taxon>Actinomycetota</taxon>
        <taxon>Actinomycetes</taxon>
        <taxon>Propionibacteriales</taxon>
        <taxon>Nocardioidaceae</taxon>
        <taxon>Nocardioides</taxon>
    </lineage>
</organism>
<evidence type="ECO:0000313" key="2">
    <source>
        <dbReference type="EMBL" id="MVQ51503.1"/>
    </source>
</evidence>
<comment type="caution">
    <text evidence="2">The sequence shown here is derived from an EMBL/GenBank/DDBJ whole genome shotgun (WGS) entry which is preliminary data.</text>
</comment>
<keyword evidence="3" id="KW-1185">Reference proteome</keyword>
<dbReference type="Gene3D" id="2.130.10.10">
    <property type="entry name" value="YVTN repeat-like/Quinoprotein amine dehydrogenase"/>
    <property type="match status" value="2"/>
</dbReference>
<accession>A0A6L6XXS8</accession>
<gene>
    <name evidence="2" type="ORF">GON03_20180</name>
</gene>
<feature type="region of interest" description="Disordered" evidence="1">
    <location>
        <begin position="18"/>
        <end position="43"/>
    </location>
</feature>
<proteinExistence type="predicted"/>
<sequence length="307" mass="31052">MRAALAVLAAGAVLTACSGSDPEKPEAEPSASAVPTPLDGEPVGIADVDGRPWVVLVGDGAVLTGDATRVKVGDAPLRIVDTPAGVWVSVIHDGTVVRIDPATGEVDRRVKVRPAGSEPEGLAWDGSSLWVVDQAGERVLELDGDGRLQASYDVGQAPWLVGAGDSGVFVTNYGGTSVSRVADGEATTVPVVGCVGAQGVVEAAGKVWVSCTVSHKVVVLDPATLEQLGEVTDLTDADAVVADGTTVYVVGQSGPTVYAIDAESEELVSTTRLGDTAATQENVGAAVVGTDLVVTHPDVGLFTLPLG</sequence>
<dbReference type="PANTHER" id="PTHR47197:SF3">
    <property type="entry name" value="DIHYDRO-HEME D1 DEHYDROGENASE"/>
    <property type="match status" value="1"/>
</dbReference>
<dbReference type="PROSITE" id="PS51257">
    <property type="entry name" value="PROKAR_LIPOPROTEIN"/>
    <property type="match status" value="1"/>
</dbReference>
<evidence type="ECO:0000256" key="1">
    <source>
        <dbReference type="SAM" id="MobiDB-lite"/>
    </source>
</evidence>
<dbReference type="InterPro" id="IPR015943">
    <property type="entry name" value="WD40/YVTN_repeat-like_dom_sf"/>
</dbReference>
<dbReference type="PANTHER" id="PTHR47197">
    <property type="entry name" value="PROTEIN NIRF"/>
    <property type="match status" value="1"/>
</dbReference>